<comment type="caution">
    <text evidence="2">The sequence shown here is derived from an EMBL/GenBank/DDBJ whole genome shotgun (WGS) entry which is preliminary data.</text>
</comment>
<organism evidence="2 3">
    <name type="scientific">Friedmanniomyces simplex</name>
    <dbReference type="NCBI Taxonomy" id="329884"/>
    <lineage>
        <taxon>Eukaryota</taxon>
        <taxon>Fungi</taxon>
        <taxon>Dikarya</taxon>
        <taxon>Ascomycota</taxon>
        <taxon>Pezizomycotina</taxon>
        <taxon>Dothideomycetes</taxon>
        <taxon>Dothideomycetidae</taxon>
        <taxon>Mycosphaerellales</taxon>
        <taxon>Teratosphaeriaceae</taxon>
        <taxon>Friedmanniomyces</taxon>
    </lineage>
</organism>
<dbReference type="OrthoDB" id="630188at2759"/>
<dbReference type="InterPro" id="IPR004843">
    <property type="entry name" value="Calcineurin-like_PHP"/>
</dbReference>
<keyword evidence="3" id="KW-1185">Reference proteome</keyword>
<proteinExistence type="predicted"/>
<dbReference type="CDD" id="cd07379">
    <property type="entry name" value="MPP_239FB"/>
    <property type="match status" value="1"/>
</dbReference>
<dbReference type="EMBL" id="NAJQ01000479">
    <property type="protein sequence ID" value="TKA68926.1"/>
    <property type="molecule type" value="Genomic_DNA"/>
</dbReference>
<dbReference type="InterPro" id="IPR029052">
    <property type="entry name" value="Metallo-depent_PP-like"/>
</dbReference>
<gene>
    <name evidence="2" type="ORF">B0A55_08467</name>
</gene>
<dbReference type="GO" id="GO:0016787">
    <property type="term" value="F:hydrolase activity"/>
    <property type="evidence" value="ECO:0007669"/>
    <property type="project" value="InterPro"/>
</dbReference>
<dbReference type="InterPro" id="IPR051693">
    <property type="entry name" value="UPF0046_metallophosphoest"/>
</dbReference>
<dbReference type="Gene3D" id="3.60.21.10">
    <property type="match status" value="1"/>
</dbReference>
<feature type="domain" description="Calcineurin-like phosphoesterase" evidence="1">
    <location>
        <begin position="8"/>
        <end position="207"/>
    </location>
</feature>
<sequence>MPPRTQKIRIVCISDTHNHAPGEGYTLPQGDILIHAGDLTNQGSYDELRKAVEWIEKADFGVKVVVAGNHDLSLDEGYELKHAEGWRVQPDETERCRELVMQNKSFTYLEHSSICIDVPHKDVSLRIFGSPYSPDRGRQNWAFQYPHYLAEDLWNAIPAETDILVTHTPPAGHCDTSSHWVEGGCPALSKALERVKPLLHVCGHCHEGRGAEIVRWGEGPGAVARAIRKWEDPGARNKKQSLLDLTGSRRGGEMPLEAGKETGVVNASIVAKSFGRGGRVFNKPVVVDLDVPVREYRGTEESVPVVPVGDP</sequence>
<protein>
    <recommendedName>
        <fullName evidence="1">Calcineurin-like phosphoesterase domain-containing protein</fullName>
    </recommendedName>
</protein>
<dbReference type="PANTHER" id="PTHR12905">
    <property type="entry name" value="METALLOPHOSPHOESTERASE"/>
    <property type="match status" value="1"/>
</dbReference>
<evidence type="ECO:0000313" key="2">
    <source>
        <dbReference type="EMBL" id="TKA68926.1"/>
    </source>
</evidence>
<evidence type="ECO:0000313" key="3">
    <source>
        <dbReference type="Proteomes" id="UP000309340"/>
    </source>
</evidence>
<reference evidence="2 3" key="1">
    <citation type="submission" date="2017-03" db="EMBL/GenBank/DDBJ databases">
        <title>Genomes of endolithic fungi from Antarctica.</title>
        <authorList>
            <person name="Coleine C."/>
            <person name="Masonjones S."/>
            <person name="Stajich J.E."/>
        </authorList>
    </citation>
    <scope>NUCLEOTIDE SEQUENCE [LARGE SCALE GENOMIC DNA]</scope>
    <source>
        <strain evidence="2 3">CCFEE 5184</strain>
    </source>
</reference>
<evidence type="ECO:0000259" key="1">
    <source>
        <dbReference type="Pfam" id="PF00149"/>
    </source>
</evidence>
<dbReference type="Proteomes" id="UP000309340">
    <property type="component" value="Unassembled WGS sequence"/>
</dbReference>
<dbReference type="PANTHER" id="PTHR12905:SF16">
    <property type="entry name" value="SER_THR PROTEIN PHOSPHATASE FAMILY PROTEIN (AFU_ORTHOLOGUE AFUA_1G06000)"/>
    <property type="match status" value="1"/>
</dbReference>
<dbReference type="AlphaFoldDB" id="A0A4U0X172"/>
<name>A0A4U0X172_9PEZI</name>
<dbReference type="Pfam" id="PF00149">
    <property type="entry name" value="Metallophos"/>
    <property type="match status" value="1"/>
</dbReference>
<accession>A0A4U0X172</accession>
<dbReference type="SUPFAM" id="SSF56300">
    <property type="entry name" value="Metallo-dependent phosphatases"/>
    <property type="match status" value="1"/>
</dbReference>